<feature type="non-terminal residue" evidence="3">
    <location>
        <position position="213"/>
    </location>
</feature>
<dbReference type="EMBL" id="ADNV01000405">
    <property type="protein sequence ID" value="EFG73637.1"/>
    <property type="molecule type" value="Genomic_DNA"/>
</dbReference>
<evidence type="ECO:0000256" key="2">
    <source>
        <dbReference type="SAM" id="Phobius"/>
    </source>
</evidence>
<feature type="compositionally biased region" description="Basic and acidic residues" evidence="1">
    <location>
        <begin position="191"/>
        <end position="200"/>
    </location>
</feature>
<reference evidence="3 4" key="1">
    <citation type="submission" date="2010-04" db="EMBL/GenBank/DDBJ databases">
        <authorList>
            <person name="Muzny D."/>
            <person name="Qin X."/>
            <person name="Deng J."/>
            <person name="Jiang H."/>
            <person name="Liu Y."/>
            <person name="Qu J."/>
            <person name="Song X.-Z."/>
            <person name="Zhang L."/>
            <person name="Thornton R."/>
            <person name="Coyle M."/>
            <person name="Francisco L."/>
            <person name="Jackson L."/>
            <person name="Javaid M."/>
            <person name="Korchina V."/>
            <person name="Kovar C."/>
            <person name="Mata R."/>
            <person name="Mathew T."/>
            <person name="Ngo R."/>
            <person name="Nguyen L."/>
            <person name="Nguyen N."/>
            <person name="Okwuonu G."/>
            <person name="Ongeri F."/>
            <person name="Pham C."/>
            <person name="Simmons D."/>
            <person name="Wilczek-Boney K."/>
            <person name="Hale W."/>
            <person name="Jakkamsetti A."/>
            <person name="Pham P."/>
            <person name="Ruth R."/>
            <person name="San Lucas F."/>
            <person name="Warren J."/>
            <person name="Zhang J."/>
            <person name="Zhao Z."/>
            <person name="Zhou C."/>
            <person name="Zhu D."/>
            <person name="Lee S."/>
            <person name="Bess C."/>
            <person name="Blankenburg K."/>
            <person name="Forbes L."/>
            <person name="Fu Q."/>
            <person name="Gubbala S."/>
            <person name="Hirani K."/>
            <person name="Jayaseelan J.C."/>
            <person name="Lara F."/>
            <person name="Munidasa M."/>
            <person name="Palculict T."/>
            <person name="Patil S."/>
            <person name="Pu L.-L."/>
            <person name="Saada N."/>
            <person name="Tang L."/>
            <person name="Weissenberger G."/>
            <person name="Zhu Y."/>
            <person name="Hemphill L."/>
            <person name="Shang Y."/>
            <person name="Youmans B."/>
            <person name="Ayvaz T."/>
            <person name="Ross M."/>
            <person name="Santibanez J."/>
            <person name="Aqrawi P."/>
            <person name="Gross S."/>
            <person name="Joshi V."/>
            <person name="Fowler G."/>
            <person name="Nazareth L."/>
            <person name="Reid J."/>
            <person name="Worley K."/>
            <person name="Petrosino J."/>
            <person name="Highlander S."/>
            <person name="Gibbs R."/>
        </authorList>
    </citation>
    <scope>NUCLEOTIDE SEQUENCE [LARGE SCALE GENOMIC DNA]</scope>
    <source>
        <strain evidence="3 4">ATCC BAA-614</strain>
    </source>
</reference>
<keyword evidence="2" id="KW-1133">Transmembrane helix</keyword>
<evidence type="ECO:0000313" key="4">
    <source>
        <dbReference type="Proteomes" id="UP000003653"/>
    </source>
</evidence>
<dbReference type="eggNOG" id="ENOG5030HTI">
    <property type="taxonomic scope" value="Bacteria"/>
</dbReference>
<protein>
    <submittedName>
        <fullName evidence="3">Uncharacterized protein</fullName>
    </submittedName>
</protein>
<keyword evidence="4" id="KW-1185">Reference proteome</keyword>
<dbReference type="Proteomes" id="UP000003653">
    <property type="component" value="Unassembled WGS sequence"/>
</dbReference>
<keyword evidence="2" id="KW-0812">Transmembrane</keyword>
<comment type="caution">
    <text evidence="3">The sequence shown here is derived from an EMBL/GenBank/DDBJ whole genome shotgun (WGS) entry which is preliminary data.</text>
</comment>
<name>D5PJW0_9MYCO</name>
<feature type="region of interest" description="Disordered" evidence="1">
    <location>
        <begin position="191"/>
        <end position="213"/>
    </location>
</feature>
<organism evidence="3 4">
    <name type="scientific">Mycobacterium parascrofulaceum ATCC BAA-614</name>
    <dbReference type="NCBI Taxonomy" id="525368"/>
    <lineage>
        <taxon>Bacteria</taxon>
        <taxon>Bacillati</taxon>
        <taxon>Actinomycetota</taxon>
        <taxon>Actinomycetes</taxon>
        <taxon>Mycobacteriales</taxon>
        <taxon>Mycobacteriaceae</taxon>
        <taxon>Mycobacterium</taxon>
        <taxon>Mycobacterium simiae complex</taxon>
    </lineage>
</organism>
<evidence type="ECO:0000256" key="1">
    <source>
        <dbReference type="SAM" id="MobiDB-lite"/>
    </source>
</evidence>
<evidence type="ECO:0000313" key="3">
    <source>
        <dbReference type="EMBL" id="EFG73637.1"/>
    </source>
</evidence>
<dbReference type="HOGENOM" id="CLU_1302035_0_0_11"/>
<keyword evidence="2" id="KW-0472">Membrane</keyword>
<accession>D5PJW0</accession>
<sequence>MEDVTGATAMSLEPTGRGDLVDQLNAAAGRFAWWWPAGIAVFLLGLMTMPWGLAIWVVGAVCCAWLYLNDQARRTVVLFYDLHDDAFSWFDSVVTQWCWLTESQRVWRVVQCDFGVPEPTILRPDGQLNVHRLHTSRRDPIAAWARQLGLTAWRHLTNRGRYREKPPEGFSSANTQMIPKIMREGMAEMSKEGSEMDHPPGHYTYTSTPYRCA</sequence>
<feature type="transmembrane region" description="Helical" evidence="2">
    <location>
        <begin position="39"/>
        <end position="68"/>
    </location>
</feature>
<gene>
    <name evidence="3" type="ORF">HMPREF0591_6454</name>
</gene>
<proteinExistence type="predicted"/>
<dbReference type="AlphaFoldDB" id="D5PJW0"/>
<feature type="compositionally biased region" description="Polar residues" evidence="1">
    <location>
        <begin position="204"/>
        <end position="213"/>
    </location>
</feature>